<dbReference type="STRING" id="218672.SAMN04489759_101562"/>
<evidence type="ECO:0000256" key="2">
    <source>
        <dbReference type="ARBA" id="ARBA00023125"/>
    </source>
</evidence>
<feature type="domain" description="HTH rpiR-type" evidence="4">
    <location>
        <begin position="6"/>
        <end position="82"/>
    </location>
</feature>
<dbReference type="SUPFAM" id="SSF46689">
    <property type="entry name" value="Homeodomain-like"/>
    <property type="match status" value="1"/>
</dbReference>
<evidence type="ECO:0000313" key="6">
    <source>
        <dbReference type="Proteomes" id="UP000199399"/>
    </source>
</evidence>
<dbReference type="InterPro" id="IPR047640">
    <property type="entry name" value="RpiR-like"/>
</dbReference>
<dbReference type="RefSeq" id="WP_093738919.1">
    <property type="nucleotide sequence ID" value="NZ_FNBP01000001.1"/>
</dbReference>
<dbReference type="GO" id="GO:1901135">
    <property type="term" value="P:carbohydrate derivative metabolic process"/>
    <property type="evidence" value="ECO:0007669"/>
    <property type="project" value="InterPro"/>
</dbReference>
<dbReference type="EMBL" id="FNBP01000001">
    <property type="protein sequence ID" value="SDF19483.1"/>
    <property type="molecule type" value="Genomic_DNA"/>
</dbReference>
<protein>
    <submittedName>
        <fullName evidence="5">DNA-binding transcriptional regulator, MurR/RpiR family, contains HTH and SIS domains</fullName>
    </submittedName>
</protein>
<keyword evidence="6" id="KW-1185">Reference proteome</keyword>
<keyword evidence="1" id="KW-0805">Transcription regulation</keyword>
<sequence length="290" mass="32674">MAEPALTISDRIQQELDRLTRAERQLAHSILENYPASGLGPLTALAKDANVSTPTVARMVQKLGFKGYPEFQNELREELKAKAKNPIAKHDTWAEGAPSGHVLNRFTDAVIDNIRHTLGQIEPETFDRACALIADTKHPLYIVGGRITHTMAEYLFLHAQIIRPKVTHIQSTSNAWPHYLLDVGEGDVFVIFDVRRYENNTLKLAEMAHARGAKIILFTDQWRSPVHSLADICFSSRIVAPSAWDSAAATLLLVESVISSMQDINWADTKDRAERLEDMFDQTRLFRKFT</sequence>
<gene>
    <name evidence="5" type="ORF">SAMN04489759_101562</name>
</gene>
<dbReference type="PANTHER" id="PTHR30514">
    <property type="entry name" value="GLUCOKINASE"/>
    <property type="match status" value="1"/>
</dbReference>
<keyword evidence="2 5" id="KW-0238">DNA-binding</keyword>
<dbReference type="Pfam" id="PF01380">
    <property type="entry name" value="SIS"/>
    <property type="match status" value="1"/>
</dbReference>
<evidence type="ECO:0000256" key="1">
    <source>
        <dbReference type="ARBA" id="ARBA00023015"/>
    </source>
</evidence>
<dbReference type="PANTHER" id="PTHR30514:SF18">
    <property type="entry name" value="RPIR-FAMILY TRANSCRIPTIONAL REGULATOR"/>
    <property type="match status" value="1"/>
</dbReference>
<evidence type="ECO:0000313" key="5">
    <source>
        <dbReference type="EMBL" id="SDF19483.1"/>
    </source>
</evidence>
<dbReference type="InterPro" id="IPR035472">
    <property type="entry name" value="RpiR-like_SIS"/>
</dbReference>
<dbReference type="GO" id="GO:0097367">
    <property type="term" value="F:carbohydrate derivative binding"/>
    <property type="evidence" value="ECO:0007669"/>
    <property type="project" value="InterPro"/>
</dbReference>
<proteinExistence type="predicted"/>
<dbReference type="GO" id="GO:0003677">
    <property type="term" value="F:DNA binding"/>
    <property type="evidence" value="ECO:0007669"/>
    <property type="project" value="UniProtKB-KW"/>
</dbReference>
<keyword evidence="3" id="KW-0804">Transcription</keyword>
<dbReference type="SUPFAM" id="SSF53697">
    <property type="entry name" value="SIS domain"/>
    <property type="match status" value="1"/>
</dbReference>
<dbReference type="Gene3D" id="3.40.50.10490">
    <property type="entry name" value="Glucose-6-phosphate isomerase like protein, domain 1"/>
    <property type="match status" value="1"/>
</dbReference>
<dbReference type="Pfam" id="PF01418">
    <property type="entry name" value="HTH_6"/>
    <property type="match status" value="1"/>
</dbReference>
<dbReference type="InterPro" id="IPR009057">
    <property type="entry name" value="Homeodomain-like_sf"/>
</dbReference>
<dbReference type="InterPro" id="IPR000281">
    <property type="entry name" value="HTH_RpiR"/>
</dbReference>
<dbReference type="OrthoDB" id="3574600at2"/>
<dbReference type="AlphaFoldDB" id="A0A1G7J3M8"/>
<reference evidence="6" key="1">
    <citation type="submission" date="2016-10" db="EMBL/GenBank/DDBJ databases">
        <authorList>
            <person name="Varghese N."/>
            <person name="Submissions S."/>
        </authorList>
    </citation>
    <scope>NUCLEOTIDE SEQUENCE [LARGE SCALE GENOMIC DNA]</scope>
    <source>
        <strain evidence="6">DSM 16477</strain>
    </source>
</reference>
<dbReference type="Gene3D" id="1.10.10.10">
    <property type="entry name" value="Winged helix-like DNA-binding domain superfamily/Winged helix DNA-binding domain"/>
    <property type="match status" value="1"/>
</dbReference>
<dbReference type="InterPro" id="IPR001347">
    <property type="entry name" value="SIS_dom"/>
</dbReference>
<dbReference type="InterPro" id="IPR046348">
    <property type="entry name" value="SIS_dom_sf"/>
</dbReference>
<accession>A0A1G7J3M8</accession>
<dbReference type="CDD" id="cd05013">
    <property type="entry name" value="SIS_RpiR"/>
    <property type="match status" value="1"/>
</dbReference>
<evidence type="ECO:0000259" key="4">
    <source>
        <dbReference type="PROSITE" id="PS51071"/>
    </source>
</evidence>
<name>A0A1G7J3M8_9RHOB</name>
<dbReference type="InterPro" id="IPR036388">
    <property type="entry name" value="WH-like_DNA-bd_sf"/>
</dbReference>
<dbReference type="Proteomes" id="UP000199399">
    <property type="component" value="Unassembled WGS sequence"/>
</dbReference>
<organism evidence="5 6">
    <name type="scientific">Sulfitobacter delicatus</name>
    <dbReference type="NCBI Taxonomy" id="218672"/>
    <lineage>
        <taxon>Bacteria</taxon>
        <taxon>Pseudomonadati</taxon>
        <taxon>Pseudomonadota</taxon>
        <taxon>Alphaproteobacteria</taxon>
        <taxon>Rhodobacterales</taxon>
        <taxon>Roseobacteraceae</taxon>
        <taxon>Sulfitobacter</taxon>
    </lineage>
</organism>
<dbReference type="PROSITE" id="PS51071">
    <property type="entry name" value="HTH_RPIR"/>
    <property type="match status" value="1"/>
</dbReference>
<dbReference type="GO" id="GO:0003700">
    <property type="term" value="F:DNA-binding transcription factor activity"/>
    <property type="evidence" value="ECO:0007669"/>
    <property type="project" value="InterPro"/>
</dbReference>
<evidence type="ECO:0000256" key="3">
    <source>
        <dbReference type="ARBA" id="ARBA00023163"/>
    </source>
</evidence>